<accession>A0A511NL23</accession>
<organism evidence="1 2">
    <name type="scientific">Empedobacter brevis NBRC 14943 = ATCC 43319</name>
    <dbReference type="NCBI Taxonomy" id="1218108"/>
    <lineage>
        <taxon>Bacteria</taxon>
        <taxon>Pseudomonadati</taxon>
        <taxon>Bacteroidota</taxon>
        <taxon>Flavobacteriia</taxon>
        <taxon>Flavobacteriales</taxon>
        <taxon>Weeksellaceae</taxon>
        <taxon>Empedobacter</taxon>
    </lineage>
</organism>
<evidence type="ECO:0000313" key="2">
    <source>
        <dbReference type="Proteomes" id="UP000321245"/>
    </source>
</evidence>
<evidence type="ECO:0000313" key="1">
    <source>
        <dbReference type="EMBL" id="GEM53494.1"/>
    </source>
</evidence>
<name>A0A511NL23_9FLAO</name>
<dbReference type="Proteomes" id="UP000321245">
    <property type="component" value="Unassembled WGS sequence"/>
</dbReference>
<keyword evidence="2" id="KW-1185">Reference proteome</keyword>
<reference evidence="1 2" key="1">
    <citation type="submission" date="2019-07" db="EMBL/GenBank/DDBJ databases">
        <title>Whole genome shotgun sequence of Empedobacter brevis NBRC 14943.</title>
        <authorList>
            <person name="Hosoyama A."/>
            <person name="Uohara A."/>
            <person name="Ohji S."/>
            <person name="Ichikawa N."/>
        </authorList>
    </citation>
    <scope>NUCLEOTIDE SEQUENCE [LARGE SCALE GENOMIC DNA]</scope>
    <source>
        <strain evidence="1 2">NBRC 14943</strain>
    </source>
</reference>
<dbReference type="RefSeq" id="WP_019976144.1">
    <property type="nucleotide sequence ID" value="NZ_BJXC01000032.1"/>
</dbReference>
<comment type="caution">
    <text evidence="1">The sequence shown here is derived from an EMBL/GenBank/DDBJ whole genome shotgun (WGS) entry which is preliminary data.</text>
</comment>
<gene>
    <name evidence="1" type="ORF">EB1_32840</name>
</gene>
<dbReference type="GeneID" id="84650771"/>
<protein>
    <submittedName>
        <fullName evidence="1">Uncharacterized protein</fullName>
    </submittedName>
</protein>
<sequence length="107" mass="12769">MDDYEVIWIDLHEQRALYKGEQIVPPYVYAAGHHDKYIFAKQHPLVESDDIIDLNITNYYIIERTTETFQDKKVYGPMNKLEFTELSNKLGIKNPKFDLEYPTNLKW</sequence>
<proteinExistence type="predicted"/>
<dbReference type="AlphaFoldDB" id="A0A511NL23"/>
<dbReference type="EMBL" id="BJXC01000032">
    <property type="protein sequence ID" value="GEM53494.1"/>
    <property type="molecule type" value="Genomic_DNA"/>
</dbReference>